<dbReference type="GO" id="GO:0005634">
    <property type="term" value="C:nucleus"/>
    <property type="evidence" value="ECO:0000318"/>
    <property type="project" value="GO_Central"/>
</dbReference>
<evidence type="ECO:0000256" key="5">
    <source>
        <dbReference type="ARBA" id="ARBA00022840"/>
    </source>
</evidence>
<name>H2XWF6_CIOIN</name>
<accession>H2XWF6</accession>
<evidence type="ECO:0000256" key="4">
    <source>
        <dbReference type="ARBA" id="ARBA00022777"/>
    </source>
</evidence>
<feature type="compositionally biased region" description="Basic and acidic residues" evidence="9">
    <location>
        <begin position="10"/>
        <end position="28"/>
    </location>
</feature>
<protein>
    <recommendedName>
        <fullName evidence="8">Kinase</fullName>
        <ecNumber evidence="8">2.7.-.-</ecNumber>
    </recommendedName>
</protein>
<dbReference type="GO" id="GO:0047326">
    <property type="term" value="F:inositol-1,3,4,6-tetrakisphosphate 5-kinase activity"/>
    <property type="evidence" value="ECO:0007669"/>
    <property type="project" value="RHEA"/>
</dbReference>
<evidence type="ECO:0000256" key="6">
    <source>
        <dbReference type="ARBA" id="ARBA00036164"/>
    </source>
</evidence>
<dbReference type="GO" id="GO:0032958">
    <property type="term" value="P:inositol phosphate biosynthetic process"/>
    <property type="evidence" value="ECO:0000318"/>
    <property type="project" value="GO_Central"/>
</dbReference>
<dbReference type="GO" id="GO:0005737">
    <property type="term" value="C:cytoplasm"/>
    <property type="evidence" value="ECO:0000318"/>
    <property type="project" value="GO_Central"/>
</dbReference>
<evidence type="ECO:0000256" key="3">
    <source>
        <dbReference type="ARBA" id="ARBA00022741"/>
    </source>
</evidence>
<reference evidence="10" key="4">
    <citation type="submission" date="2025-09" db="UniProtKB">
        <authorList>
            <consortium name="Ensembl"/>
        </authorList>
    </citation>
    <scope>IDENTIFICATION</scope>
</reference>
<dbReference type="Gene3D" id="3.30.470.160">
    <property type="entry name" value="Inositol polyphosphate kinase"/>
    <property type="match status" value="1"/>
</dbReference>
<reference evidence="10" key="2">
    <citation type="journal article" date="2008" name="Genome Biol.">
        <title>Improved genome assembly and evidence-based global gene model set for the chordate Ciona intestinalis: new insight into intron and operon populations.</title>
        <authorList>
            <person name="Satou Y."/>
            <person name="Mineta K."/>
            <person name="Ogasawara M."/>
            <person name="Sasakura Y."/>
            <person name="Shoguchi E."/>
            <person name="Ueno K."/>
            <person name="Yamada L."/>
            <person name="Matsumoto J."/>
            <person name="Wasserscheid J."/>
            <person name="Dewar K."/>
            <person name="Wiley G.B."/>
            <person name="Macmil S.L."/>
            <person name="Roe B.A."/>
            <person name="Zeller R.W."/>
            <person name="Hastings K.E."/>
            <person name="Lemaire P."/>
            <person name="Lindquist E."/>
            <person name="Endo T."/>
            <person name="Hotta K."/>
            <person name="Inaba K."/>
        </authorList>
    </citation>
    <scope>NUCLEOTIDE SEQUENCE [LARGE SCALE GENOMIC DNA]</scope>
    <source>
        <strain evidence="10">wild type</strain>
    </source>
</reference>
<dbReference type="GeneTree" id="ENSGT00940000155309"/>
<evidence type="ECO:0000256" key="1">
    <source>
        <dbReference type="ARBA" id="ARBA00007374"/>
    </source>
</evidence>
<dbReference type="GO" id="GO:0008440">
    <property type="term" value="F:inositol-1,4,5-trisphosphate 3-kinase activity"/>
    <property type="evidence" value="ECO:0000318"/>
    <property type="project" value="GO_Central"/>
</dbReference>
<dbReference type="InterPro" id="IPR005522">
    <property type="entry name" value="IPK"/>
</dbReference>
<comment type="similarity">
    <text evidence="1 8">Belongs to the inositol phosphokinase (IPK) family.</text>
</comment>
<evidence type="ECO:0000256" key="7">
    <source>
        <dbReference type="ARBA" id="ARBA00036525"/>
    </source>
</evidence>
<dbReference type="GO" id="GO:0005524">
    <property type="term" value="F:ATP binding"/>
    <property type="evidence" value="ECO:0007669"/>
    <property type="project" value="UniProtKB-KW"/>
</dbReference>
<feature type="region of interest" description="Disordered" evidence="9">
    <location>
        <begin position="1"/>
        <end position="33"/>
    </location>
</feature>
<comment type="catalytic activity">
    <reaction evidence="7">
        <text>1D-myo-inositol 1,3,4,6-tetrakisphosphate + ATP = 1D-myo-inositol 1,3,4,5,6-pentakisphosphate + ADP + H(+)</text>
        <dbReference type="Rhea" id="RHEA:12717"/>
        <dbReference type="ChEBI" id="CHEBI:15378"/>
        <dbReference type="ChEBI" id="CHEBI:30616"/>
        <dbReference type="ChEBI" id="CHEBI:57660"/>
        <dbReference type="ChEBI" id="CHEBI:57733"/>
        <dbReference type="ChEBI" id="CHEBI:456216"/>
        <dbReference type="EC" id="2.7.1.140"/>
    </reaction>
</comment>
<dbReference type="Proteomes" id="UP000008144">
    <property type="component" value="Chromosome 9"/>
</dbReference>
<reference evidence="10" key="3">
    <citation type="submission" date="2025-08" db="UniProtKB">
        <authorList>
            <consortium name="Ensembl"/>
        </authorList>
    </citation>
    <scope>IDENTIFICATION</scope>
</reference>
<dbReference type="SUPFAM" id="SSF56104">
    <property type="entry name" value="SAICAR synthase-like"/>
    <property type="match status" value="1"/>
</dbReference>
<dbReference type="OMA" id="TGCQEVA"/>
<dbReference type="STRING" id="7719.ENSCINP00000033990"/>
<dbReference type="Ensembl" id="ENSCINT00000031439.1">
    <property type="protein sequence ID" value="ENSCINP00000033990.1"/>
    <property type="gene ID" value="ENSCING00000024683.1"/>
</dbReference>
<keyword evidence="3" id="KW-0547">Nucleotide-binding</keyword>
<dbReference type="Pfam" id="PF03770">
    <property type="entry name" value="IPK"/>
    <property type="match status" value="1"/>
</dbReference>
<dbReference type="PANTHER" id="PTHR12400:SF51">
    <property type="entry name" value="INOSITOL POLYPHOSPHATE MULTIKINASE"/>
    <property type="match status" value="1"/>
</dbReference>
<keyword evidence="4 8" id="KW-0418">Kinase</keyword>
<keyword evidence="5" id="KW-0067">ATP-binding</keyword>
<keyword evidence="11" id="KW-1185">Reference proteome</keyword>
<organism evidence="10 11">
    <name type="scientific">Ciona intestinalis</name>
    <name type="common">Transparent sea squirt</name>
    <name type="synonym">Ascidia intestinalis</name>
    <dbReference type="NCBI Taxonomy" id="7719"/>
    <lineage>
        <taxon>Eukaryota</taxon>
        <taxon>Metazoa</taxon>
        <taxon>Chordata</taxon>
        <taxon>Tunicata</taxon>
        <taxon>Ascidiacea</taxon>
        <taxon>Phlebobranchia</taxon>
        <taxon>Cionidae</taxon>
        <taxon>Ciona</taxon>
    </lineage>
</organism>
<dbReference type="GO" id="GO:0051765">
    <property type="term" value="F:inositol tetrakisphosphate kinase activity"/>
    <property type="evidence" value="ECO:0000318"/>
    <property type="project" value="GO_Central"/>
</dbReference>
<proteinExistence type="inferred from homology"/>
<comment type="catalytic activity">
    <reaction evidence="6">
        <text>1D-myo-inositol 1,4,5-trisphosphate + 2 ATP = 1D-myo-inositol 1,3,4,5,6-pentakisphosphate + 2 ADP + 2 H(+)</text>
        <dbReference type="Rhea" id="RHEA:32359"/>
        <dbReference type="ChEBI" id="CHEBI:15378"/>
        <dbReference type="ChEBI" id="CHEBI:30616"/>
        <dbReference type="ChEBI" id="CHEBI:57733"/>
        <dbReference type="ChEBI" id="CHEBI:203600"/>
        <dbReference type="ChEBI" id="CHEBI:456216"/>
        <dbReference type="EC" id="2.7.1.151"/>
    </reaction>
</comment>
<sequence length="416" mass="47608">MSKVLLQPRTAEKKRTLEDAEKNEKEEVLEGTGCTNPPLPRGCRPLAHQVAGHRYGQGRLGIGMLQHMDGSILKPVQPPPRGKREVGFYQKIFDAECDDPVLLTLQPFLPKLLGVWTPPSSSLDSYMKLEDACRRFRNPSILDIKIGRVSYDPEANQEKRAIESAKYPPLYDLGFQLLGMRVSGPSPNEAIFYDKKYGRSLSKDRITEGLDLFLSGNVPWKKYIVKAFIQRLEMILSWFESQKRYQFYSSSLLLIYEGEFFDGSSDSDEEFIHKFFFFLGILHGCPMLAVNHLYKVSMFPQPAGNNDTGSRESRGVALSSSTTGRESGYSSEVESKNRRQSAAIRNEFVASLSRRVEESTRDLKYRFPPEIVDVRIECEYTMIDFAHVFEEPRSDVDYIYGLRNLIAYFRKVLKQL</sequence>
<evidence type="ECO:0000313" key="10">
    <source>
        <dbReference type="Ensembl" id="ENSCINP00000033990.1"/>
    </source>
</evidence>
<evidence type="ECO:0000256" key="9">
    <source>
        <dbReference type="SAM" id="MobiDB-lite"/>
    </source>
</evidence>
<evidence type="ECO:0000256" key="2">
    <source>
        <dbReference type="ARBA" id="ARBA00022679"/>
    </source>
</evidence>
<dbReference type="HOGENOM" id="CLU_042569_0_0_1"/>
<dbReference type="InParanoid" id="H2XWF6"/>
<dbReference type="EMBL" id="EAAA01002972">
    <property type="status" value="NOT_ANNOTATED_CDS"/>
    <property type="molecule type" value="Genomic_DNA"/>
</dbReference>
<dbReference type="AlphaFoldDB" id="H2XWF6"/>
<feature type="compositionally biased region" description="Polar residues" evidence="9">
    <location>
        <begin position="318"/>
        <end position="332"/>
    </location>
</feature>
<dbReference type="InterPro" id="IPR038286">
    <property type="entry name" value="IPK_sf"/>
</dbReference>
<keyword evidence="2 8" id="KW-0808">Transferase</keyword>
<feature type="region of interest" description="Disordered" evidence="9">
    <location>
        <begin position="303"/>
        <end position="338"/>
    </location>
</feature>
<dbReference type="FunCoup" id="H2XWF6">
    <property type="interactions" value="2"/>
</dbReference>
<dbReference type="EC" id="2.7.-.-" evidence="8"/>
<dbReference type="PANTHER" id="PTHR12400">
    <property type="entry name" value="INOSITOL POLYPHOSPHATE KINASE"/>
    <property type="match status" value="1"/>
</dbReference>
<evidence type="ECO:0000313" key="11">
    <source>
        <dbReference type="Proteomes" id="UP000008144"/>
    </source>
</evidence>
<reference evidence="11" key="1">
    <citation type="journal article" date="2002" name="Science">
        <title>The draft genome of Ciona intestinalis: insights into chordate and vertebrate origins.</title>
        <authorList>
            <person name="Dehal P."/>
            <person name="Satou Y."/>
            <person name="Campbell R.K."/>
            <person name="Chapman J."/>
            <person name="Degnan B."/>
            <person name="De Tomaso A."/>
            <person name="Davidson B."/>
            <person name="Di Gregorio A."/>
            <person name="Gelpke M."/>
            <person name="Goodstein D.M."/>
            <person name="Harafuji N."/>
            <person name="Hastings K.E."/>
            <person name="Ho I."/>
            <person name="Hotta K."/>
            <person name="Huang W."/>
            <person name="Kawashima T."/>
            <person name="Lemaire P."/>
            <person name="Martinez D."/>
            <person name="Meinertzhagen I.A."/>
            <person name="Necula S."/>
            <person name="Nonaka M."/>
            <person name="Putnam N."/>
            <person name="Rash S."/>
            <person name="Saiga H."/>
            <person name="Satake M."/>
            <person name="Terry A."/>
            <person name="Yamada L."/>
            <person name="Wang H.G."/>
            <person name="Awazu S."/>
            <person name="Azumi K."/>
            <person name="Boore J."/>
            <person name="Branno M."/>
            <person name="Chin-Bow S."/>
            <person name="DeSantis R."/>
            <person name="Doyle S."/>
            <person name="Francino P."/>
            <person name="Keys D.N."/>
            <person name="Haga S."/>
            <person name="Hayashi H."/>
            <person name="Hino K."/>
            <person name="Imai K.S."/>
            <person name="Inaba K."/>
            <person name="Kano S."/>
            <person name="Kobayashi K."/>
            <person name="Kobayashi M."/>
            <person name="Lee B.I."/>
            <person name="Makabe K.W."/>
            <person name="Manohar C."/>
            <person name="Matassi G."/>
            <person name="Medina M."/>
            <person name="Mochizuki Y."/>
            <person name="Mount S."/>
            <person name="Morishita T."/>
            <person name="Miura S."/>
            <person name="Nakayama A."/>
            <person name="Nishizaka S."/>
            <person name="Nomoto H."/>
            <person name="Ohta F."/>
            <person name="Oishi K."/>
            <person name="Rigoutsos I."/>
            <person name="Sano M."/>
            <person name="Sasaki A."/>
            <person name="Sasakura Y."/>
            <person name="Shoguchi E."/>
            <person name="Shin-i T."/>
            <person name="Spagnuolo A."/>
            <person name="Stainier D."/>
            <person name="Suzuki M.M."/>
            <person name="Tassy O."/>
            <person name="Takatori N."/>
            <person name="Tokuoka M."/>
            <person name="Yagi K."/>
            <person name="Yoshizaki F."/>
            <person name="Wada S."/>
            <person name="Zhang C."/>
            <person name="Hyatt P.D."/>
            <person name="Larimer F."/>
            <person name="Detter C."/>
            <person name="Doggett N."/>
            <person name="Glavina T."/>
            <person name="Hawkins T."/>
            <person name="Richardson P."/>
            <person name="Lucas S."/>
            <person name="Kohara Y."/>
            <person name="Levine M."/>
            <person name="Satoh N."/>
            <person name="Rokhsar D.S."/>
        </authorList>
    </citation>
    <scope>NUCLEOTIDE SEQUENCE [LARGE SCALE GENOMIC DNA]</scope>
</reference>
<evidence type="ECO:0000256" key="8">
    <source>
        <dbReference type="RuleBase" id="RU363090"/>
    </source>
</evidence>